<dbReference type="Pfam" id="PF02481">
    <property type="entry name" value="DNA_processg_A"/>
    <property type="match status" value="1"/>
</dbReference>
<name>A0A261GD56_9BIFI</name>
<feature type="compositionally biased region" description="Low complexity" evidence="2">
    <location>
        <begin position="476"/>
        <end position="486"/>
    </location>
</feature>
<accession>A0A261GD56</accession>
<dbReference type="GO" id="GO:0009294">
    <property type="term" value="P:DNA-mediated transformation"/>
    <property type="evidence" value="ECO:0007669"/>
    <property type="project" value="InterPro"/>
</dbReference>
<evidence type="ECO:0000313" key="4">
    <source>
        <dbReference type="EMBL" id="OZG69372.1"/>
    </source>
</evidence>
<reference evidence="4 5" key="1">
    <citation type="journal article" date="2017" name="BMC Genomics">
        <title>Comparative genomic and phylogenomic analyses of the Bifidobacteriaceae family.</title>
        <authorList>
            <person name="Lugli G.A."/>
            <person name="Milani C."/>
            <person name="Turroni F."/>
            <person name="Duranti S."/>
            <person name="Mancabelli L."/>
            <person name="Mangifesta M."/>
            <person name="Ferrario C."/>
            <person name="Modesto M."/>
            <person name="Mattarelli P."/>
            <person name="Jiri K."/>
            <person name="van Sinderen D."/>
            <person name="Ventura M."/>
        </authorList>
    </citation>
    <scope>NUCLEOTIDE SEQUENCE [LARGE SCALE GENOMIC DNA]</scope>
    <source>
        <strain evidence="4 5">DSM 100216</strain>
    </source>
</reference>
<proteinExistence type="inferred from homology"/>
<feature type="region of interest" description="Disordered" evidence="2">
    <location>
        <begin position="410"/>
        <end position="488"/>
    </location>
</feature>
<evidence type="ECO:0000313" key="5">
    <source>
        <dbReference type="Proteomes" id="UP000216057"/>
    </source>
</evidence>
<dbReference type="InterPro" id="IPR003488">
    <property type="entry name" value="DprA"/>
</dbReference>
<evidence type="ECO:0000256" key="1">
    <source>
        <dbReference type="ARBA" id="ARBA00006525"/>
    </source>
</evidence>
<feature type="compositionally biased region" description="Polar residues" evidence="2">
    <location>
        <begin position="20"/>
        <end position="32"/>
    </location>
</feature>
<dbReference type="Gene3D" id="3.40.50.450">
    <property type="match status" value="1"/>
</dbReference>
<feature type="compositionally biased region" description="Polar residues" evidence="2">
    <location>
        <begin position="44"/>
        <end position="61"/>
    </location>
</feature>
<gene>
    <name evidence="4" type="ORF">BEUL_0778</name>
</gene>
<feature type="region of interest" description="Disordered" evidence="2">
    <location>
        <begin position="1"/>
        <end position="66"/>
    </location>
</feature>
<dbReference type="AlphaFoldDB" id="A0A261GD56"/>
<evidence type="ECO:0000256" key="2">
    <source>
        <dbReference type="SAM" id="MobiDB-lite"/>
    </source>
</evidence>
<feature type="domain" description="Smf/DprA SLOG" evidence="3">
    <location>
        <begin position="181"/>
        <end position="408"/>
    </location>
</feature>
<sequence>MNGATHPPLPDQSEIPQDPRTVTSPSDQTALSHRTDRPVPQPRSEGTAQATRTDASASRHSISPAEPDAETLYRAALTFLLDGADAFMVALLKGSSSAEELWHLLAETAPNRSDDGKQRSLGKLDQTFATGIARWGRSVTPQAMRAFHTSLVRWHARMGEMPSAHVTTLGEWFTAEGTQWIIAPHHRCWPEQLMDLSIRSDWAPPLCLWGKGDPHALVSCPKPIGIVGSRDISDYGRYVAHTVAEQAAAAGHTVVSGGAMGVDAAAHWGALRAAEQLPQGHAGRTVAVFAGGLHHMGPLRNKQLFECIEANQGALISELCPGTIPEARRFLLRNRIIAALSSTLVVAQARLRSGALNTAGWAAELEREVYAAPGDINSPINAGCNAIISQNKAMLLCAATSIEDICHEAHHPVSPPTTSARPRRNVSPPTPSNGIRKSAPIPDLRAPATENLRKRPHTAEHPPTVDDAQPHPPEDSAPMPDPSDSPIALTLPQRRVMEAIATCREQHLYSTPDALLGILRRERNESDCTIAKLMGTLGELELLGVIDLDDGVATPTGDAPT</sequence>
<comment type="similarity">
    <text evidence="1">Belongs to the DprA/Smf family.</text>
</comment>
<dbReference type="Proteomes" id="UP000216057">
    <property type="component" value="Unassembled WGS sequence"/>
</dbReference>
<dbReference type="PANTHER" id="PTHR43022:SF1">
    <property type="entry name" value="PROTEIN SMF"/>
    <property type="match status" value="1"/>
</dbReference>
<dbReference type="PANTHER" id="PTHR43022">
    <property type="entry name" value="PROTEIN SMF"/>
    <property type="match status" value="1"/>
</dbReference>
<organism evidence="4 5">
    <name type="scientific">Bifidobacterium eulemuris</name>
    <dbReference type="NCBI Taxonomy" id="1765219"/>
    <lineage>
        <taxon>Bacteria</taxon>
        <taxon>Bacillati</taxon>
        <taxon>Actinomycetota</taxon>
        <taxon>Actinomycetes</taxon>
        <taxon>Bifidobacteriales</taxon>
        <taxon>Bifidobacteriaceae</taxon>
        <taxon>Bifidobacterium</taxon>
    </lineage>
</organism>
<feature type="compositionally biased region" description="Basic and acidic residues" evidence="2">
    <location>
        <begin position="451"/>
        <end position="474"/>
    </location>
</feature>
<dbReference type="EMBL" id="MWWZ01000004">
    <property type="protein sequence ID" value="OZG69372.1"/>
    <property type="molecule type" value="Genomic_DNA"/>
</dbReference>
<protein>
    <submittedName>
        <fullName evidence="4">DNA protecting protein DprA</fullName>
    </submittedName>
</protein>
<comment type="caution">
    <text evidence="4">The sequence shown here is derived from an EMBL/GenBank/DDBJ whole genome shotgun (WGS) entry which is preliminary data.</text>
</comment>
<evidence type="ECO:0000259" key="3">
    <source>
        <dbReference type="Pfam" id="PF02481"/>
    </source>
</evidence>
<dbReference type="InterPro" id="IPR057666">
    <property type="entry name" value="DrpA_SLOG"/>
</dbReference>
<dbReference type="SUPFAM" id="SSF102405">
    <property type="entry name" value="MCP/YpsA-like"/>
    <property type="match status" value="1"/>
</dbReference>